<dbReference type="Proteomes" id="UP000036000">
    <property type="component" value="Chromosome"/>
</dbReference>
<reference evidence="2 3" key="1">
    <citation type="submission" date="2015-07" db="EMBL/GenBank/DDBJ databases">
        <title>Lactobacillus korensis/26-25/ whole genome sequencing.</title>
        <authorList>
            <person name="Kim M.K."/>
            <person name="Im W.-T."/>
            <person name="Srinivasan S."/>
            <person name="Lee J.-J."/>
        </authorList>
    </citation>
    <scope>NUCLEOTIDE SEQUENCE [LARGE SCALE GENOMIC DNA]</scope>
    <source>
        <strain evidence="2 3">26-25</strain>
    </source>
</reference>
<dbReference type="AlphaFoldDB" id="A0AAC9EQX9"/>
<dbReference type="RefSeq" id="WP_048732918.1">
    <property type="nucleotide sequence ID" value="NZ_CP012033.1"/>
</dbReference>
<evidence type="ECO:0000259" key="1">
    <source>
        <dbReference type="Pfam" id="PF18813"/>
    </source>
</evidence>
<dbReference type="KEGG" id="lko:ABN16_03320"/>
<feature type="domain" description="Phage-Barnase-EndoU-ColicinE5/D-RelE like nuclease 4" evidence="1">
    <location>
        <begin position="35"/>
        <end position="179"/>
    </location>
</feature>
<dbReference type="Pfam" id="PF18813">
    <property type="entry name" value="PBECR4"/>
    <property type="match status" value="1"/>
</dbReference>
<keyword evidence="3" id="KW-1185">Reference proteome</keyword>
<dbReference type="EMBL" id="CP012033">
    <property type="protein sequence ID" value="AKP64124.1"/>
    <property type="molecule type" value="Genomic_DNA"/>
</dbReference>
<sequence>MAKRESFKLEKKADVVRTHRLTLKEKRQFINELPKIYQAQQFILENLIGKSRFFFYETGKQVKWLDVRFGKNNFMHLCGIKYQGGAKRFWEKAISNKLSMDFIEVKNDGSTFQKLKVITAIRELNKSKLELTSSGVFLKLHYDHLLRTRKDIMGIALTETDYHYTPLSLLNLQNQQGKFNNLGTKLFDVIAIVDMDLMTGEFTQLLPENAEDDYIHYIAREQGTFQKHKFGVGRTAVDRNFTYCGGRLNL</sequence>
<gene>
    <name evidence="2" type="ORF">ABN16_03320</name>
</gene>
<protein>
    <recommendedName>
        <fullName evidence="1">Phage-Barnase-EndoU-ColicinE5/D-RelE like nuclease 4 domain-containing protein</fullName>
    </recommendedName>
</protein>
<dbReference type="InterPro" id="IPR041420">
    <property type="entry name" value="PBECR4"/>
</dbReference>
<evidence type="ECO:0000313" key="3">
    <source>
        <dbReference type="Proteomes" id="UP000036000"/>
    </source>
</evidence>
<evidence type="ECO:0000313" key="2">
    <source>
        <dbReference type="EMBL" id="AKP64124.1"/>
    </source>
</evidence>
<accession>A0AAC9EQX9</accession>
<organism evidence="2 3">
    <name type="scientific">Levilactobacillus koreensis</name>
    <dbReference type="NCBI Taxonomy" id="637971"/>
    <lineage>
        <taxon>Bacteria</taxon>
        <taxon>Bacillati</taxon>
        <taxon>Bacillota</taxon>
        <taxon>Bacilli</taxon>
        <taxon>Lactobacillales</taxon>
        <taxon>Lactobacillaceae</taxon>
        <taxon>Levilactobacillus</taxon>
    </lineage>
</organism>
<name>A0AAC9EQX9_9LACO</name>
<proteinExistence type="predicted"/>